<evidence type="ECO:0000313" key="3">
    <source>
        <dbReference type="Proteomes" id="UP000499080"/>
    </source>
</evidence>
<accession>A0A4Y2BHN7</accession>
<gene>
    <name evidence="2" type="ORF">AVEN_215537_1</name>
</gene>
<evidence type="ECO:0000313" key="2">
    <source>
        <dbReference type="EMBL" id="GBL90796.1"/>
    </source>
</evidence>
<feature type="compositionally biased region" description="Polar residues" evidence="1">
    <location>
        <begin position="1"/>
        <end position="12"/>
    </location>
</feature>
<proteinExistence type="predicted"/>
<sequence>MPQSRATQSSQQHEARSEASRVRIIELRQFLSYSDRNEQHDNNRLPIQMNRLNQLVKLDRITFHYNSEIEYSLHPVMVVESMSKVCTNCNTIKVKNEAPGMCCLNDKVKFPPLT</sequence>
<evidence type="ECO:0000256" key="1">
    <source>
        <dbReference type="SAM" id="MobiDB-lite"/>
    </source>
</evidence>
<dbReference type="OrthoDB" id="6469573at2759"/>
<comment type="caution">
    <text evidence="2">The sequence shown here is derived from an EMBL/GenBank/DDBJ whole genome shotgun (WGS) entry which is preliminary data.</text>
</comment>
<protein>
    <submittedName>
        <fullName evidence="2">Uncharacterized protein</fullName>
    </submittedName>
</protein>
<feature type="region of interest" description="Disordered" evidence="1">
    <location>
        <begin position="1"/>
        <end position="20"/>
    </location>
</feature>
<dbReference type="AlphaFoldDB" id="A0A4Y2BHN7"/>
<dbReference type="EMBL" id="BGPR01000074">
    <property type="protein sequence ID" value="GBL90796.1"/>
    <property type="molecule type" value="Genomic_DNA"/>
</dbReference>
<name>A0A4Y2BHN7_ARAVE</name>
<keyword evidence="3" id="KW-1185">Reference proteome</keyword>
<reference evidence="2 3" key="1">
    <citation type="journal article" date="2019" name="Sci. Rep.">
        <title>Orb-weaving spider Araneus ventricosus genome elucidates the spidroin gene catalogue.</title>
        <authorList>
            <person name="Kono N."/>
            <person name="Nakamura H."/>
            <person name="Ohtoshi R."/>
            <person name="Moran D.A.P."/>
            <person name="Shinohara A."/>
            <person name="Yoshida Y."/>
            <person name="Fujiwara M."/>
            <person name="Mori M."/>
            <person name="Tomita M."/>
            <person name="Arakawa K."/>
        </authorList>
    </citation>
    <scope>NUCLEOTIDE SEQUENCE [LARGE SCALE GENOMIC DNA]</scope>
</reference>
<organism evidence="2 3">
    <name type="scientific">Araneus ventricosus</name>
    <name type="common">Orbweaver spider</name>
    <name type="synonym">Epeira ventricosa</name>
    <dbReference type="NCBI Taxonomy" id="182803"/>
    <lineage>
        <taxon>Eukaryota</taxon>
        <taxon>Metazoa</taxon>
        <taxon>Ecdysozoa</taxon>
        <taxon>Arthropoda</taxon>
        <taxon>Chelicerata</taxon>
        <taxon>Arachnida</taxon>
        <taxon>Araneae</taxon>
        <taxon>Araneomorphae</taxon>
        <taxon>Entelegynae</taxon>
        <taxon>Araneoidea</taxon>
        <taxon>Araneidae</taxon>
        <taxon>Araneus</taxon>
    </lineage>
</organism>
<dbReference type="Proteomes" id="UP000499080">
    <property type="component" value="Unassembled WGS sequence"/>
</dbReference>